<evidence type="ECO:0000313" key="1">
    <source>
        <dbReference type="EMBL" id="RMI39443.1"/>
    </source>
</evidence>
<reference evidence="1 2" key="1">
    <citation type="submission" date="2018-10" db="EMBL/GenBank/DDBJ databases">
        <title>Isolation from soil.</title>
        <authorList>
            <person name="Hu J."/>
        </authorList>
    </citation>
    <scope>NUCLEOTIDE SEQUENCE [LARGE SCALE GENOMIC DNA]</scope>
    <source>
        <strain evidence="1 2">NEAU-Ht49</strain>
    </source>
</reference>
<comment type="caution">
    <text evidence="1">The sequence shown here is derived from an EMBL/GenBank/DDBJ whole genome shotgun (WGS) entry which is preliminary data.</text>
</comment>
<accession>A0A3M2LS97</accession>
<dbReference type="EMBL" id="RFFG01000067">
    <property type="protein sequence ID" value="RMI39443.1"/>
    <property type="molecule type" value="Genomic_DNA"/>
</dbReference>
<name>A0A3M2LS97_9ACTN</name>
<keyword evidence="2" id="KW-1185">Reference proteome</keyword>
<protein>
    <recommendedName>
        <fullName evidence="3">RiboL-PSP-HEPN domain-containing protein</fullName>
    </recommendedName>
</protein>
<sequence length="216" mass="24144">MNTNKFPFKRFTDNIQYAQRMINGGLTLETLGASGVDLGTLTSDHAPHPDDLYRAAWTQATTALDHWLHEAIIDYIVAHTDDTTWERPKGLNALKMDFGHAEELSGPRQKRIVIQEFLRKELNRSTYQRSAVISDGLRLAVHLNGGQIWASIGAPCNMSANEAISWHDAIVDRRNKIAHRADLDDQGRRTPMSAAEAQGTLDWITHVGSEVALLLH</sequence>
<evidence type="ECO:0008006" key="3">
    <source>
        <dbReference type="Google" id="ProtNLM"/>
    </source>
</evidence>
<dbReference type="RefSeq" id="WP_147481707.1">
    <property type="nucleotide sequence ID" value="NZ_JBHSKC010000002.1"/>
</dbReference>
<dbReference type="Proteomes" id="UP000282674">
    <property type="component" value="Unassembled WGS sequence"/>
</dbReference>
<dbReference type="AlphaFoldDB" id="A0A3M2LS97"/>
<evidence type="ECO:0000313" key="2">
    <source>
        <dbReference type="Proteomes" id="UP000282674"/>
    </source>
</evidence>
<dbReference type="OrthoDB" id="291940at2"/>
<proteinExistence type="predicted"/>
<organism evidence="1 2">
    <name type="scientific">Actinomadura harenae</name>
    <dbReference type="NCBI Taxonomy" id="2483351"/>
    <lineage>
        <taxon>Bacteria</taxon>
        <taxon>Bacillati</taxon>
        <taxon>Actinomycetota</taxon>
        <taxon>Actinomycetes</taxon>
        <taxon>Streptosporangiales</taxon>
        <taxon>Thermomonosporaceae</taxon>
        <taxon>Actinomadura</taxon>
    </lineage>
</organism>
<gene>
    <name evidence="1" type="ORF">EBO15_29685</name>
</gene>